<dbReference type="EMBL" id="JAEMWZ010000185">
    <property type="protein sequence ID" value="KAG7132468.1"/>
    <property type="molecule type" value="Genomic_DNA"/>
</dbReference>
<feature type="compositionally biased region" description="Polar residues" evidence="5">
    <location>
        <begin position="377"/>
        <end position="398"/>
    </location>
</feature>
<dbReference type="PANTHER" id="PTHR12935">
    <property type="entry name" value="GAMMA-GLUTAMYLCYCLOTRANSFERASE"/>
    <property type="match status" value="1"/>
</dbReference>
<evidence type="ECO:0000256" key="4">
    <source>
        <dbReference type="PIRSR" id="PIRSR617939-2"/>
    </source>
</evidence>
<keyword evidence="6" id="KW-0472">Membrane</keyword>
<keyword evidence="6" id="KW-0812">Transmembrane</keyword>
<comment type="caution">
    <text evidence="7">The sequence shown here is derived from an EMBL/GenBank/DDBJ whole genome shotgun (WGS) entry which is preliminary data.</text>
</comment>
<keyword evidence="7" id="KW-0808">Transferase</keyword>
<feature type="binding site" evidence="4">
    <location>
        <begin position="51"/>
        <end position="56"/>
    </location>
    <ligand>
        <name>substrate</name>
    </ligand>
</feature>
<feature type="transmembrane region" description="Helical" evidence="6">
    <location>
        <begin position="300"/>
        <end position="321"/>
    </location>
</feature>
<keyword evidence="2" id="KW-0456">Lyase</keyword>
<gene>
    <name evidence="7" type="ORF">HYQ45_018934</name>
</gene>
<dbReference type="EC" id="4.3.2.9" evidence="1"/>
<feature type="binding site" evidence="4">
    <location>
        <position position="261"/>
    </location>
    <ligand>
        <name>substrate</name>
    </ligand>
</feature>
<feature type="region of interest" description="Disordered" evidence="5">
    <location>
        <begin position="421"/>
        <end position="458"/>
    </location>
</feature>
<dbReference type="InterPro" id="IPR017939">
    <property type="entry name" value="G-Glutamylcylcotransferase"/>
</dbReference>
<dbReference type="Proteomes" id="UP000689129">
    <property type="component" value="Unassembled WGS sequence"/>
</dbReference>
<evidence type="ECO:0000313" key="8">
    <source>
        <dbReference type="Proteomes" id="UP000689129"/>
    </source>
</evidence>
<evidence type="ECO:0000256" key="5">
    <source>
        <dbReference type="SAM" id="MobiDB-lite"/>
    </source>
</evidence>
<feature type="transmembrane region" description="Helical" evidence="6">
    <location>
        <begin position="327"/>
        <end position="346"/>
    </location>
</feature>
<dbReference type="GO" id="GO:0016740">
    <property type="term" value="F:transferase activity"/>
    <property type="evidence" value="ECO:0007669"/>
    <property type="project" value="UniProtKB-KW"/>
</dbReference>
<accession>A0A8I2ZKH9</accession>
<organism evidence="7 8">
    <name type="scientific">Verticillium longisporum</name>
    <name type="common">Verticillium dahliae var. longisporum</name>
    <dbReference type="NCBI Taxonomy" id="100787"/>
    <lineage>
        <taxon>Eukaryota</taxon>
        <taxon>Fungi</taxon>
        <taxon>Dikarya</taxon>
        <taxon>Ascomycota</taxon>
        <taxon>Pezizomycotina</taxon>
        <taxon>Sordariomycetes</taxon>
        <taxon>Hypocreomycetidae</taxon>
        <taxon>Glomerellales</taxon>
        <taxon>Plectosphaerellaceae</taxon>
        <taxon>Verticillium</taxon>
    </lineage>
</organism>
<feature type="compositionally biased region" description="Polar residues" evidence="5">
    <location>
        <begin position="425"/>
        <end position="437"/>
    </location>
</feature>
<dbReference type="OrthoDB" id="2017317at2759"/>
<feature type="region of interest" description="Disordered" evidence="5">
    <location>
        <begin position="362"/>
        <end position="403"/>
    </location>
</feature>
<evidence type="ECO:0000256" key="2">
    <source>
        <dbReference type="ARBA" id="ARBA00023239"/>
    </source>
</evidence>
<evidence type="ECO:0000256" key="6">
    <source>
        <dbReference type="SAM" id="Phobius"/>
    </source>
</evidence>
<reference evidence="7" key="1">
    <citation type="journal article" date="2021" name="Mol. Plant Pathol.">
        <title>A 20-kb lineage-specific genomic region tames virulence in pathogenic amphidiploid Verticillium longisporum.</title>
        <authorList>
            <person name="Harting R."/>
            <person name="Starke J."/>
            <person name="Kusch H."/>
            <person name="Poggeler S."/>
            <person name="Maurus I."/>
            <person name="Schluter R."/>
            <person name="Landesfeind M."/>
            <person name="Bulla I."/>
            <person name="Nowrousian M."/>
            <person name="de Jonge R."/>
            <person name="Stahlhut G."/>
            <person name="Hoff K.J."/>
            <person name="Asshauer K.P."/>
            <person name="Thurmer A."/>
            <person name="Stanke M."/>
            <person name="Daniel R."/>
            <person name="Morgenstern B."/>
            <person name="Thomma B.P.H.J."/>
            <person name="Kronstad J.W."/>
            <person name="Braus-Stromeyer S.A."/>
            <person name="Braus G.H."/>
        </authorList>
    </citation>
    <scope>NUCLEOTIDE SEQUENCE</scope>
    <source>
        <strain evidence="7">Vl32</strain>
    </source>
</reference>
<dbReference type="PANTHER" id="PTHR12935:SF0">
    <property type="entry name" value="GAMMA-GLUTAMYLCYCLOTRANSFERASE"/>
    <property type="match status" value="1"/>
</dbReference>
<feature type="active site" description="Proton acceptor" evidence="3">
    <location>
        <position position="173"/>
    </location>
</feature>
<dbReference type="AlphaFoldDB" id="A0A8I2ZKH9"/>
<sequence>MASVQEPCKLLRKCRDVMARPQKTYPPISSIPRTPEARLHAPPSTATSVLYLAYGSNLCAETFLGVRGVRPISQINVSAPTLDLVFDLPGVPYLEPCFANSALRKVPKLPDPTNPPKVPPIHPPWFAAAEESDQHEENGVAVGPSQDARWTKGIVGVVYEVTPEDYGTILATEGGGSSYADILIPCFALPPRISVPEKPPIDLPKPFFAHTLFAPSIPEEGDGNEGDGPKKPDDPRKKWYWRFIRRPRRDDPAYSQASARYLKLITDGAREHELPDDYQRYLSNLQAYTITTWKQSVGRLILLFTMLPFFFIVMFGSRLLADKQGRVPLWLAGTMAVVQNMTWMFYDAVLKPIFGDGSSIAKTSSSSKRLSVDRPWQSEQDPGHSYQTSTRGSGTSEPFTRWLDEPAGLGPYNDIAEVAEGGGAYTTSSGGHQSSGVAATCKTKHGQSKEHMKKHHGK</sequence>
<name>A0A8I2ZKH9_VERLO</name>
<proteinExistence type="predicted"/>
<dbReference type="GO" id="GO:0003839">
    <property type="term" value="F:gamma-glutamylcyclotransferase activity"/>
    <property type="evidence" value="ECO:0007669"/>
    <property type="project" value="UniProtKB-EC"/>
</dbReference>
<evidence type="ECO:0000313" key="7">
    <source>
        <dbReference type="EMBL" id="KAG7132468.1"/>
    </source>
</evidence>
<protein>
    <recommendedName>
        <fullName evidence="1">gamma-glutamylcyclotransferase</fullName>
        <ecNumber evidence="1">4.3.2.9</ecNumber>
    </recommendedName>
</protein>
<feature type="compositionally biased region" description="Basic residues" evidence="5">
    <location>
        <begin position="442"/>
        <end position="458"/>
    </location>
</feature>
<keyword evidence="6" id="KW-1133">Transmembrane helix</keyword>
<evidence type="ECO:0000256" key="1">
    <source>
        <dbReference type="ARBA" id="ARBA00012346"/>
    </source>
</evidence>
<evidence type="ECO:0000256" key="3">
    <source>
        <dbReference type="PIRSR" id="PIRSR617939-1"/>
    </source>
</evidence>